<gene>
    <name evidence="6" type="ORF">EPA86_16625</name>
</gene>
<dbReference type="PRINTS" id="PR00096">
    <property type="entry name" value="GATASE"/>
</dbReference>
<dbReference type="EMBL" id="SAWY01000040">
    <property type="protein sequence ID" value="TPH12565.1"/>
    <property type="molecule type" value="Genomic_DNA"/>
</dbReference>
<evidence type="ECO:0000259" key="5">
    <source>
        <dbReference type="Pfam" id="PF00117"/>
    </source>
</evidence>
<dbReference type="InterPro" id="IPR017926">
    <property type="entry name" value="GATASE"/>
</dbReference>
<protein>
    <recommendedName>
        <fullName evidence="1">anthranilate synthase</fullName>
        <ecNumber evidence="1">4.1.3.27</ecNumber>
    </recommendedName>
</protein>
<dbReference type="GO" id="GO:0002047">
    <property type="term" value="P:phenazine biosynthetic process"/>
    <property type="evidence" value="ECO:0007669"/>
    <property type="project" value="TreeGrafter"/>
</dbReference>
<dbReference type="PROSITE" id="PS51273">
    <property type="entry name" value="GATASE_TYPE_1"/>
    <property type="match status" value="1"/>
</dbReference>
<dbReference type="RefSeq" id="WP_140605513.1">
    <property type="nucleotide sequence ID" value="NZ_SAWY01000040.1"/>
</dbReference>
<keyword evidence="7" id="KW-1185">Reference proteome</keyword>
<comment type="caution">
    <text evidence="6">The sequence shown here is derived from an EMBL/GenBank/DDBJ whole genome shotgun (WGS) entry which is preliminary data.</text>
</comment>
<reference evidence="6 7" key="1">
    <citation type="submission" date="2019-01" db="EMBL/GenBank/DDBJ databases">
        <title>Litorilituus lipolytica sp. nov., isolated from intertidal sand of the Yellow Sea in China.</title>
        <authorList>
            <person name="Liu A."/>
        </authorList>
    </citation>
    <scope>NUCLEOTIDE SEQUENCE [LARGE SCALE GENOMIC DNA]</scope>
    <source>
        <strain evidence="6 7">RZ04</strain>
    </source>
</reference>
<dbReference type="GO" id="GO:0005829">
    <property type="term" value="C:cytosol"/>
    <property type="evidence" value="ECO:0007669"/>
    <property type="project" value="TreeGrafter"/>
</dbReference>
<feature type="domain" description="Glutamine amidotransferase" evidence="5">
    <location>
        <begin position="6"/>
        <end position="191"/>
    </location>
</feature>
<accession>A0A502KQR4</accession>
<evidence type="ECO:0000256" key="2">
    <source>
        <dbReference type="ARBA" id="ARBA00022962"/>
    </source>
</evidence>
<dbReference type="PRINTS" id="PR00099">
    <property type="entry name" value="CPSGATASE"/>
</dbReference>
<name>A0A502KQR4_9GAMM</name>
<evidence type="ECO:0000256" key="3">
    <source>
        <dbReference type="ARBA" id="ARBA00023239"/>
    </source>
</evidence>
<dbReference type="GO" id="GO:0004048">
    <property type="term" value="F:anthranilate phosphoribosyltransferase activity"/>
    <property type="evidence" value="ECO:0007669"/>
    <property type="project" value="TreeGrafter"/>
</dbReference>
<dbReference type="EC" id="4.1.3.27" evidence="1"/>
<dbReference type="Proteomes" id="UP000315303">
    <property type="component" value="Unassembled WGS sequence"/>
</dbReference>
<dbReference type="InterPro" id="IPR050472">
    <property type="entry name" value="Anth_synth/Amidotransfase"/>
</dbReference>
<organism evidence="6 7">
    <name type="scientific">Litorilituus lipolyticus</name>
    <dbReference type="NCBI Taxonomy" id="2491017"/>
    <lineage>
        <taxon>Bacteria</taxon>
        <taxon>Pseudomonadati</taxon>
        <taxon>Pseudomonadota</taxon>
        <taxon>Gammaproteobacteria</taxon>
        <taxon>Alteromonadales</taxon>
        <taxon>Colwelliaceae</taxon>
        <taxon>Litorilituus</taxon>
    </lineage>
</organism>
<comment type="catalytic activity">
    <reaction evidence="4">
        <text>chorismate + L-glutamine = anthranilate + pyruvate + L-glutamate + H(+)</text>
        <dbReference type="Rhea" id="RHEA:21732"/>
        <dbReference type="ChEBI" id="CHEBI:15361"/>
        <dbReference type="ChEBI" id="CHEBI:15378"/>
        <dbReference type="ChEBI" id="CHEBI:16567"/>
        <dbReference type="ChEBI" id="CHEBI:29748"/>
        <dbReference type="ChEBI" id="CHEBI:29985"/>
        <dbReference type="ChEBI" id="CHEBI:58359"/>
        <dbReference type="EC" id="4.1.3.27"/>
    </reaction>
</comment>
<evidence type="ECO:0000313" key="7">
    <source>
        <dbReference type="Proteomes" id="UP000315303"/>
    </source>
</evidence>
<evidence type="ECO:0000256" key="4">
    <source>
        <dbReference type="ARBA" id="ARBA00047683"/>
    </source>
</evidence>
<dbReference type="PRINTS" id="PR00097">
    <property type="entry name" value="ANTSNTHASEII"/>
</dbReference>
<dbReference type="FunFam" id="3.40.50.880:FF:000003">
    <property type="entry name" value="Anthranilate synthase component II"/>
    <property type="match status" value="1"/>
</dbReference>
<dbReference type="CDD" id="cd01743">
    <property type="entry name" value="GATase1_Anthranilate_Synthase"/>
    <property type="match status" value="1"/>
</dbReference>
<dbReference type="GO" id="GO:0004049">
    <property type="term" value="F:anthranilate synthase activity"/>
    <property type="evidence" value="ECO:0007669"/>
    <property type="project" value="UniProtKB-EC"/>
</dbReference>
<keyword evidence="2" id="KW-0315">Glutamine amidotransferase</keyword>
<dbReference type="GO" id="GO:0000162">
    <property type="term" value="P:L-tryptophan biosynthetic process"/>
    <property type="evidence" value="ECO:0007669"/>
    <property type="project" value="TreeGrafter"/>
</dbReference>
<evidence type="ECO:0000313" key="6">
    <source>
        <dbReference type="EMBL" id="TPH12565.1"/>
    </source>
</evidence>
<evidence type="ECO:0000256" key="1">
    <source>
        <dbReference type="ARBA" id="ARBA00012266"/>
    </source>
</evidence>
<dbReference type="PANTHER" id="PTHR43418">
    <property type="entry name" value="MULTIFUNCTIONAL TRYPTOPHAN BIOSYNTHESIS PROTEIN-RELATED"/>
    <property type="match status" value="1"/>
</dbReference>
<dbReference type="Pfam" id="PF00117">
    <property type="entry name" value="GATase"/>
    <property type="match status" value="1"/>
</dbReference>
<sequence length="209" mass="23210">MTKLFMLDNLDSFTYNLVDEFQCLGYQPTVYRHTLSAEFIFRKITAHIKETNEPVMLVLSPGPGEPKNAGCLMELIKLCAGKVPMLGICLGHQAIIEHYGGKVGRAEEIVHGKASSIEHNAEGAFTNIINPLPVARYHSLVGIDVPKQLDVIAHFQQMPMAICHHDDGVLAYQFHPESILTTFGSTLLAQSIDYLKQHKISQVLNTENV</sequence>
<dbReference type="InterPro" id="IPR029062">
    <property type="entry name" value="Class_I_gatase-like"/>
</dbReference>
<dbReference type="InterPro" id="IPR006221">
    <property type="entry name" value="TrpG/PapA_dom"/>
</dbReference>
<dbReference type="AlphaFoldDB" id="A0A502KQR4"/>
<dbReference type="OrthoDB" id="9786812at2"/>
<dbReference type="SUPFAM" id="SSF52317">
    <property type="entry name" value="Class I glutamine amidotransferase-like"/>
    <property type="match status" value="1"/>
</dbReference>
<dbReference type="Gene3D" id="3.40.50.880">
    <property type="match status" value="1"/>
</dbReference>
<proteinExistence type="predicted"/>
<dbReference type="NCBIfam" id="TIGR00566">
    <property type="entry name" value="trpG_papA"/>
    <property type="match status" value="1"/>
</dbReference>
<keyword evidence="3" id="KW-0456">Lyase</keyword>
<dbReference type="PANTHER" id="PTHR43418:SF2">
    <property type="entry name" value="BIFUNCTIONAL PROTEIN TRPGD"/>
    <property type="match status" value="1"/>
</dbReference>